<organism evidence="2">
    <name type="scientific">Chlamydomonas euryale</name>
    <dbReference type="NCBI Taxonomy" id="1486919"/>
    <lineage>
        <taxon>Eukaryota</taxon>
        <taxon>Viridiplantae</taxon>
        <taxon>Chlorophyta</taxon>
        <taxon>core chlorophytes</taxon>
        <taxon>Chlorophyceae</taxon>
        <taxon>CS clade</taxon>
        <taxon>Chlamydomonadales</taxon>
        <taxon>Chlamydomonadaceae</taxon>
        <taxon>Chlamydomonas</taxon>
    </lineage>
</organism>
<proteinExistence type="predicted"/>
<dbReference type="AlphaFoldDB" id="A0A7R9VJ58"/>
<protein>
    <submittedName>
        <fullName evidence="2">Uncharacterized protein</fullName>
    </submittedName>
</protein>
<reference evidence="2" key="1">
    <citation type="submission" date="2021-01" db="EMBL/GenBank/DDBJ databases">
        <authorList>
            <person name="Corre E."/>
            <person name="Pelletier E."/>
            <person name="Niang G."/>
            <person name="Scheremetjew M."/>
            <person name="Finn R."/>
            <person name="Kale V."/>
            <person name="Holt S."/>
            <person name="Cochrane G."/>
            <person name="Meng A."/>
            <person name="Brown T."/>
            <person name="Cohen L."/>
        </authorList>
    </citation>
    <scope>NUCLEOTIDE SEQUENCE</scope>
    <source>
        <strain evidence="2">CCMP219</strain>
    </source>
</reference>
<feature type="region of interest" description="Disordered" evidence="1">
    <location>
        <begin position="11"/>
        <end position="33"/>
    </location>
</feature>
<name>A0A7R9VJ58_9CHLO</name>
<gene>
    <name evidence="2" type="ORF">CEUR00632_LOCUS13158</name>
</gene>
<dbReference type="EMBL" id="HBEC01028563">
    <property type="protein sequence ID" value="CAD8295748.1"/>
    <property type="molecule type" value="Transcribed_RNA"/>
</dbReference>
<sequence length="505" mass="56740">MGLHPDSIRKVGGTHCIPQVSHSPHTGSFDELRAGSQPAQTASCVYACGAAFEQEACARLGARHDVVKMHLKVHMSPVASGLSIDDTLELYCGNGEQILQWVGYATCSRLAYSRGEVYGRFVPQSVTSKDGQALDVDIVVNEILNDGDELYVEYSNGPQAYKIRWEGRPRTPPFKWGEEGAVVPAHDVWLMELNLEREGLLSLVDMEAHTENSSGPQEDLQEVKKLLVEFAAPLQMVFYLLSSEGATSGQQLGQITLPQFRSFMQQAKVISSSFPSEKVDEIFSSVVTSLHTLARRSESKSGVSSLDLLDFLIAIVHVAYSRFAADTPQSMLQPLWAKLNVLFRNCIQPYVFPELQKKLNKFGDAVNNAPAQLLLRRANKLIEQTLDSCQLKRMRSATVKVDLRWLCNHLTRWQLLGRDFNLQELALIAVFAKQTTTDPEAFVLHPQPLEYNYAEFERLLLGMAYHIFIAKKKPRKFEEYLGEMLDTIFRKAQVLVEVVNENMDD</sequence>
<evidence type="ECO:0000256" key="1">
    <source>
        <dbReference type="SAM" id="MobiDB-lite"/>
    </source>
</evidence>
<evidence type="ECO:0000313" key="2">
    <source>
        <dbReference type="EMBL" id="CAD8295748.1"/>
    </source>
</evidence>
<accession>A0A7R9VJ58</accession>